<dbReference type="KEGG" id="scy:SCATT_13380"/>
<dbReference type="HOGENOM" id="CLU_2738189_0_0_11"/>
<gene>
    <name evidence="2" type="ordered locus">SCATT_13380</name>
</gene>
<evidence type="ECO:0000256" key="1">
    <source>
        <dbReference type="SAM" id="MobiDB-lite"/>
    </source>
</evidence>
<evidence type="ECO:0000313" key="3">
    <source>
        <dbReference type="Proteomes" id="UP000007842"/>
    </source>
</evidence>
<dbReference type="Proteomes" id="UP000007842">
    <property type="component" value="Chromosome"/>
</dbReference>
<accession>G8WW54</accession>
<dbReference type="STRING" id="1003195.SCATT_13380"/>
<reference evidence="3" key="1">
    <citation type="submission" date="2011-12" db="EMBL/GenBank/DDBJ databases">
        <title>Complete genome sequence of Streptomyces cattleya strain DSM 46488.</title>
        <authorList>
            <person name="Ou H.-Y."/>
            <person name="Li P."/>
            <person name="Zhao C."/>
            <person name="O'Hagan D."/>
            <person name="Deng Z."/>
        </authorList>
    </citation>
    <scope>NUCLEOTIDE SEQUENCE [LARGE SCALE GENOMIC DNA]</scope>
    <source>
        <strain evidence="3">ATCC 35852 / DSM 46488 / JCM 4925 / NBRC 14057 / NRRL 8057</strain>
    </source>
</reference>
<evidence type="ECO:0000313" key="2">
    <source>
        <dbReference type="EMBL" id="AEW93709.1"/>
    </source>
</evidence>
<feature type="region of interest" description="Disordered" evidence="1">
    <location>
        <begin position="49"/>
        <end position="71"/>
    </location>
</feature>
<dbReference type="EMBL" id="CP003219">
    <property type="protein sequence ID" value="AEW93709.1"/>
    <property type="molecule type" value="Genomic_DNA"/>
</dbReference>
<protein>
    <submittedName>
        <fullName evidence="2">Uncharacterized protein</fullName>
    </submittedName>
</protein>
<organism evidence="2 3">
    <name type="scientific">Streptantibioticus cattleyicolor (strain ATCC 35852 / DSM 46488 / JCM 4925 / NBRC 14057 / NRRL 8057)</name>
    <name type="common">Streptomyces cattleya</name>
    <dbReference type="NCBI Taxonomy" id="1003195"/>
    <lineage>
        <taxon>Bacteria</taxon>
        <taxon>Bacillati</taxon>
        <taxon>Actinomycetota</taxon>
        <taxon>Actinomycetes</taxon>
        <taxon>Kitasatosporales</taxon>
        <taxon>Streptomycetaceae</taxon>
        <taxon>Streptantibioticus</taxon>
    </lineage>
</organism>
<keyword evidence="3" id="KW-1185">Reference proteome</keyword>
<sequence length="71" mass="7593">MAGTRRGRRAESVPPGARAYPRLSQIFTHAAQRSRAGRPTLTLLRRAQLPFPPRHGGPQCSAALPQGPAAP</sequence>
<dbReference type="AlphaFoldDB" id="G8WW54"/>
<proteinExistence type="predicted"/>
<name>G8WW54_STREN</name>